<dbReference type="RefSeq" id="WP_264137288.1">
    <property type="nucleotide sequence ID" value="NZ_JAOYOD010000001.1"/>
</dbReference>
<feature type="compositionally biased region" description="Basic and acidic residues" evidence="1">
    <location>
        <begin position="66"/>
        <end position="86"/>
    </location>
</feature>
<evidence type="ECO:0000256" key="2">
    <source>
        <dbReference type="SAM" id="Phobius"/>
    </source>
</evidence>
<keyword evidence="2" id="KW-0472">Membrane</keyword>
<protein>
    <submittedName>
        <fullName evidence="3">Uncharacterized protein</fullName>
    </submittedName>
</protein>
<comment type="caution">
    <text evidence="3">The sequence shown here is derived from an EMBL/GenBank/DDBJ whole genome shotgun (WGS) entry which is preliminary data.</text>
</comment>
<feature type="region of interest" description="Disordered" evidence="1">
    <location>
        <begin position="23"/>
        <end position="90"/>
    </location>
</feature>
<organism evidence="3 4">
    <name type="scientific">Reichenbachiella ulvae</name>
    <dbReference type="NCBI Taxonomy" id="2980104"/>
    <lineage>
        <taxon>Bacteria</taxon>
        <taxon>Pseudomonadati</taxon>
        <taxon>Bacteroidota</taxon>
        <taxon>Cytophagia</taxon>
        <taxon>Cytophagales</taxon>
        <taxon>Reichenbachiellaceae</taxon>
        <taxon>Reichenbachiella</taxon>
    </lineage>
</organism>
<keyword evidence="4" id="KW-1185">Reference proteome</keyword>
<proteinExistence type="predicted"/>
<dbReference type="EMBL" id="JAOYOD010000001">
    <property type="protein sequence ID" value="MCV9386491.1"/>
    <property type="molecule type" value="Genomic_DNA"/>
</dbReference>
<name>A0ABT3CSE1_9BACT</name>
<keyword evidence="2" id="KW-1133">Transmembrane helix</keyword>
<evidence type="ECO:0000313" key="3">
    <source>
        <dbReference type="EMBL" id="MCV9386491.1"/>
    </source>
</evidence>
<accession>A0ABT3CSE1</accession>
<evidence type="ECO:0000256" key="1">
    <source>
        <dbReference type="SAM" id="MobiDB-lite"/>
    </source>
</evidence>
<gene>
    <name evidence="3" type="ORF">N7U62_07440</name>
</gene>
<sequence length="174" mass="20561">MDDSNIYYYIVLGVIYLISRALKKKKPEQTPTESSSDEWKTEDSSQPSTQPSFEDLFKQITGQDYENQKEKEMPKPKPVTDRRILEEPPTFEIPEIEIPKSVVEREPVVQKEKEPELSQEREPIVRKKHVYERSENFAIEEEQPDVGDEVLAMLHDEDEVRKAIVFKEIFDRKY</sequence>
<evidence type="ECO:0000313" key="4">
    <source>
        <dbReference type="Proteomes" id="UP001300692"/>
    </source>
</evidence>
<reference evidence="3 4" key="1">
    <citation type="submission" date="2022-10" db="EMBL/GenBank/DDBJ databases">
        <title>Comparative genomics and taxonomic characterization of three novel marine species of genus Reichenbachiella exhibiting antioxidant and polysaccharide degradation activities.</title>
        <authorList>
            <person name="Muhammad N."/>
            <person name="Lee Y.-J."/>
            <person name="Ko J."/>
            <person name="Kim S.-G."/>
        </authorList>
    </citation>
    <scope>NUCLEOTIDE SEQUENCE [LARGE SCALE GENOMIC DNA]</scope>
    <source>
        <strain evidence="3 4">ABR2-5</strain>
    </source>
</reference>
<dbReference type="Proteomes" id="UP001300692">
    <property type="component" value="Unassembled WGS sequence"/>
</dbReference>
<keyword evidence="2" id="KW-0812">Transmembrane</keyword>
<feature type="transmembrane region" description="Helical" evidence="2">
    <location>
        <begin position="6"/>
        <end position="22"/>
    </location>
</feature>